<dbReference type="GO" id="GO:0003700">
    <property type="term" value="F:DNA-binding transcription factor activity"/>
    <property type="evidence" value="ECO:0007669"/>
    <property type="project" value="InterPro"/>
</dbReference>
<dbReference type="Pfam" id="PF00126">
    <property type="entry name" value="HTH_1"/>
    <property type="match status" value="1"/>
</dbReference>
<dbReference type="GO" id="GO:0032993">
    <property type="term" value="C:protein-DNA complex"/>
    <property type="evidence" value="ECO:0007669"/>
    <property type="project" value="TreeGrafter"/>
</dbReference>
<dbReference type="FunFam" id="1.10.10.10:FF:000001">
    <property type="entry name" value="LysR family transcriptional regulator"/>
    <property type="match status" value="1"/>
</dbReference>
<evidence type="ECO:0000256" key="4">
    <source>
        <dbReference type="ARBA" id="ARBA00023163"/>
    </source>
</evidence>
<evidence type="ECO:0000256" key="1">
    <source>
        <dbReference type="ARBA" id="ARBA00009437"/>
    </source>
</evidence>
<dbReference type="SUPFAM" id="SSF46785">
    <property type="entry name" value="Winged helix' DNA-binding domain"/>
    <property type="match status" value="1"/>
</dbReference>
<keyword evidence="3" id="KW-0238">DNA-binding</keyword>
<dbReference type="RefSeq" id="WP_146883275.1">
    <property type="nucleotide sequence ID" value="NZ_BJXB01000005.1"/>
</dbReference>
<dbReference type="AlphaFoldDB" id="A0A511MYS5"/>
<feature type="domain" description="HTH lysR-type" evidence="5">
    <location>
        <begin position="5"/>
        <end position="62"/>
    </location>
</feature>
<protein>
    <submittedName>
        <fullName evidence="6">LysR family transcriptional regulator</fullName>
    </submittedName>
</protein>
<dbReference type="InterPro" id="IPR036388">
    <property type="entry name" value="WH-like_DNA-bd_sf"/>
</dbReference>
<dbReference type="CDD" id="cd08414">
    <property type="entry name" value="PBP2_LTTR_aromatics_like"/>
    <property type="match status" value="1"/>
</dbReference>
<evidence type="ECO:0000313" key="7">
    <source>
        <dbReference type="Proteomes" id="UP000321306"/>
    </source>
</evidence>
<dbReference type="GO" id="GO:0003677">
    <property type="term" value="F:DNA binding"/>
    <property type="evidence" value="ECO:0007669"/>
    <property type="project" value="UniProtKB-KW"/>
</dbReference>
<dbReference type="OrthoDB" id="9803735at2"/>
<name>A0A511MYS5_DEIC1</name>
<keyword evidence="7" id="KW-1185">Reference proteome</keyword>
<dbReference type="Gene3D" id="1.10.10.10">
    <property type="entry name" value="Winged helix-like DNA-binding domain superfamily/Winged helix DNA-binding domain"/>
    <property type="match status" value="1"/>
</dbReference>
<evidence type="ECO:0000313" key="6">
    <source>
        <dbReference type="EMBL" id="GEM45719.1"/>
    </source>
</evidence>
<gene>
    <name evidence="6" type="ORF">DC3_13540</name>
</gene>
<dbReference type="PANTHER" id="PTHR30346">
    <property type="entry name" value="TRANSCRIPTIONAL DUAL REGULATOR HCAR-RELATED"/>
    <property type="match status" value="1"/>
</dbReference>
<dbReference type="SUPFAM" id="SSF53850">
    <property type="entry name" value="Periplasmic binding protein-like II"/>
    <property type="match status" value="1"/>
</dbReference>
<evidence type="ECO:0000256" key="3">
    <source>
        <dbReference type="ARBA" id="ARBA00023125"/>
    </source>
</evidence>
<dbReference type="Pfam" id="PF03466">
    <property type="entry name" value="LysR_substrate"/>
    <property type="match status" value="1"/>
</dbReference>
<comment type="caution">
    <text evidence="6">The sequence shown here is derived from an EMBL/GenBank/DDBJ whole genome shotgun (WGS) entry which is preliminary data.</text>
</comment>
<dbReference type="Gene3D" id="3.40.190.10">
    <property type="entry name" value="Periplasmic binding protein-like II"/>
    <property type="match status" value="2"/>
</dbReference>
<organism evidence="6 7">
    <name type="scientific">Deinococcus cellulosilyticus (strain DSM 18568 / NBRC 106333 / KACC 11606 / 5516J-15)</name>
    <dbReference type="NCBI Taxonomy" id="1223518"/>
    <lineage>
        <taxon>Bacteria</taxon>
        <taxon>Thermotogati</taxon>
        <taxon>Deinococcota</taxon>
        <taxon>Deinococci</taxon>
        <taxon>Deinococcales</taxon>
        <taxon>Deinococcaceae</taxon>
        <taxon>Deinococcus</taxon>
    </lineage>
</organism>
<dbReference type="PRINTS" id="PR00039">
    <property type="entry name" value="HTHLYSR"/>
</dbReference>
<sequence>MLDRLKLQHLRYFIAVAEELHFSRAAQKVALSEWDLSEQVRTLEEMLGVSLLVRNPHQMELTPAGDLLLRGASQLMKDTLQLFQQVQEVGEAMQEQVRLGYHAPEMEPFLSPLLAMLLTQSGQNLSRTSLPEQDLREALLNREIDVAVGLLTQLQDDTLACQTLKTGHWVVVLPETHALASEATVPPQSLRSEPLLLLAQPASAPHPALEALHGLGIHPEIAYEPSQAETAEAMVEQGTGLWLTSSFMVENLPPGLTTRPIPDLGELELGVACRTEEEGPAQIAGLLVRLTGRS</sequence>
<keyword evidence="2" id="KW-0805">Transcription regulation</keyword>
<proteinExistence type="inferred from homology"/>
<evidence type="ECO:0000259" key="5">
    <source>
        <dbReference type="PROSITE" id="PS50931"/>
    </source>
</evidence>
<dbReference type="InterPro" id="IPR036390">
    <property type="entry name" value="WH_DNA-bd_sf"/>
</dbReference>
<dbReference type="PROSITE" id="PS50931">
    <property type="entry name" value="HTH_LYSR"/>
    <property type="match status" value="1"/>
</dbReference>
<dbReference type="EMBL" id="BJXB01000005">
    <property type="protein sequence ID" value="GEM45719.1"/>
    <property type="molecule type" value="Genomic_DNA"/>
</dbReference>
<keyword evidence="4" id="KW-0804">Transcription</keyword>
<dbReference type="InterPro" id="IPR005119">
    <property type="entry name" value="LysR_subst-bd"/>
</dbReference>
<reference evidence="6 7" key="1">
    <citation type="submission" date="2019-07" db="EMBL/GenBank/DDBJ databases">
        <title>Whole genome shotgun sequence of Deinococcus cellulosilyticus NBRC 106333.</title>
        <authorList>
            <person name="Hosoyama A."/>
            <person name="Uohara A."/>
            <person name="Ohji S."/>
            <person name="Ichikawa N."/>
        </authorList>
    </citation>
    <scope>NUCLEOTIDE SEQUENCE [LARGE SCALE GENOMIC DNA]</scope>
    <source>
        <strain evidence="6 7">NBRC 106333</strain>
    </source>
</reference>
<dbReference type="PANTHER" id="PTHR30346:SF28">
    <property type="entry name" value="HTH-TYPE TRANSCRIPTIONAL REGULATOR CYNR"/>
    <property type="match status" value="1"/>
</dbReference>
<dbReference type="InterPro" id="IPR000847">
    <property type="entry name" value="LysR_HTH_N"/>
</dbReference>
<comment type="similarity">
    <text evidence="1">Belongs to the LysR transcriptional regulatory family.</text>
</comment>
<evidence type="ECO:0000256" key="2">
    <source>
        <dbReference type="ARBA" id="ARBA00023015"/>
    </source>
</evidence>
<accession>A0A511MYS5</accession>
<dbReference type="Proteomes" id="UP000321306">
    <property type="component" value="Unassembled WGS sequence"/>
</dbReference>